<reference evidence="2 3" key="1">
    <citation type="submission" date="2020-01" db="EMBL/GenBank/DDBJ databases">
        <authorList>
            <person name="Palmer J.M."/>
        </authorList>
    </citation>
    <scope>NUCLEOTIDE SEQUENCE [LARGE SCALE GENOMIC DNA]</scope>
    <source>
        <strain evidence="2 3">TWF970</strain>
    </source>
</reference>
<dbReference type="EMBL" id="JAABOJ010000038">
    <property type="protein sequence ID" value="KAF3275427.1"/>
    <property type="molecule type" value="Genomic_DNA"/>
</dbReference>
<feature type="signal peptide" evidence="1">
    <location>
        <begin position="1"/>
        <end position="17"/>
    </location>
</feature>
<protein>
    <submittedName>
        <fullName evidence="2">Uncharacterized protein</fullName>
    </submittedName>
</protein>
<evidence type="ECO:0000313" key="3">
    <source>
        <dbReference type="Proteomes" id="UP000474640"/>
    </source>
</evidence>
<dbReference type="AlphaFoldDB" id="A0A7C8R7T0"/>
<gene>
    <name evidence="2" type="ORF">TWF970_006875</name>
</gene>
<comment type="caution">
    <text evidence="2">The sequence shown here is derived from an EMBL/GenBank/DDBJ whole genome shotgun (WGS) entry which is preliminary data.</text>
</comment>
<accession>A0A7C8R7T0</accession>
<dbReference type="Proteomes" id="UP000474640">
    <property type="component" value="Unassembled WGS sequence"/>
</dbReference>
<evidence type="ECO:0000256" key="1">
    <source>
        <dbReference type="SAM" id="SignalP"/>
    </source>
</evidence>
<evidence type="ECO:0000313" key="2">
    <source>
        <dbReference type="EMBL" id="KAF3275427.1"/>
    </source>
</evidence>
<dbReference type="OrthoDB" id="10345015at2759"/>
<feature type="chain" id="PRO_5028862336" evidence="1">
    <location>
        <begin position="18"/>
        <end position="100"/>
    </location>
</feature>
<sequence length="100" mass="11097">MKLSVVVLSAFVAMAYSYPTSNAKPDIHEITPSQIHLNDPKLSINQDKTSKPHPADTFSKMSNCGQLLTAKVAELDIVTVASEERVNKNEWVASYFCREV</sequence>
<name>A0A7C8R7T0_ORBOL</name>
<proteinExistence type="predicted"/>
<organism evidence="2 3">
    <name type="scientific">Orbilia oligospora</name>
    <name type="common">Nematode-trapping fungus</name>
    <name type="synonym">Arthrobotrys oligospora</name>
    <dbReference type="NCBI Taxonomy" id="2813651"/>
    <lineage>
        <taxon>Eukaryota</taxon>
        <taxon>Fungi</taxon>
        <taxon>Dikarya</taxon>
        <taxon>Ascomycota</taxon>
        <taxon>Pezizomycotina</taxon>
        <taxon>Orbiliomycetes</taxon>
        <taxon>Orbiliales</taxon>
        <taxon>Orbiliaceae</taxon>
        <taxon>Orbilia</taxon>
    </lineage>
</organism>
<keyword evidence="1" id="KW-0732">Signal</keyword>